<dbReference type="AlphaFoldDB" id="A0A0B6Z3F4"/>
<accession>A0A0B6Z3F4</accession>
<feature type="non-terminal residue" evidence="1">
    <location>
        <position position="87"/>
    </location>
</feature>
<reference evidence="1" key="1">
    <citation type="submission" date="2014-12" db="EMBL/GenBank/DDBJ databases">
        <title>Insight into the proteome of Arion vulgaris.</title>
        <authorList>
            <person name="Aradska J."/>
            <person name="Bulat T."/>
            <person name="Smidak R."/>
            <person name="Sarate P."/>
            <person name="Gangsoo J."/>
            <person name="Sialana F."/>
            <person name="Bilban M."/>
            <person name="Lubec G."/>
        </authorList>
    </citation>
    <scope>NUCLEOTIDE SEQUENCE</scope>
    <source>
        <tissue evidence="1">Skin</tissue>
    </source>
</reference>
<sequence>GNHSGDWRTHFDFFVCAVLSAVCGIKNCLVFLCCIISCLGIEGNKNADVLTNEGSAKEKFYQPLSFQETRTLIQRKYAVGLEDKHWI</sequence>
<dbReference type="EMBL" id="HACG01015380">
    <property type="protein sequence ID" value="CEK62245.1"/>
    <property type="molecule type" value="Transcribed_RNA"/>
</dbReference>
<organism evidence="1">
    <name type="scientific">Arion vulgaris</name>
    <dbReference type="NCBI Taxonomy" id="1028688"/>
    <lineage>
        <taxon>Eukaryota</taxon>
        <taxon>Metazoa</taxon>
        <taxon>Spiralia</taxon>
        <taxon>Lophotrochozoa</taxon>
        <taxon>Mollusca</taxon>
        <taxon>Gastropoda</taxon>
        <taxon>Heterobranchia</taxon>
        <taxon>Euthyneura</taxon>
        <taxon>Panpulmonata</taxon>
        <taxon>Eupulmonata</taxon>
        <taxon>Stylommatophora</taxon>
        <taxon>Helicina</taxon>
        <taxon>Arionoidea</taxon>
        <taxon>Arionidae</taxon>
        <taxon>Arion</taxon>
    </lineage>
</organism>
<evidence type="ECO:0000313" key="1">
    <source>
        <dbReference type="EMBL" id="CEK62245.1"/>
    </source>
</evidence>
<proteinExistence type="predicted"/>
<feature type="non-terminal residue" evidence="1">
    <location>
        <position position="1"/>
    </location>
</feature>
<gene>
    <name evidence="1" type="primary">ORF44636</name>
</gene>
<protein>
    <submittedName>
        <fullName evidence="1">Uncharacterized protein</fullName>
    </submittedName>
</protein>
<name>A0A0B6Z3F4_9EUPU</name>